<organism evidence="1">
    <name type="scientific">Anguilla anguilla</name>
    <name type="common">European freshwater eel</name>
    <name type="synonym">Muraena anguilla</name>
    <dbReference type="NCBI Taxonomy" id="7936"/>
    <lineage>
        <taxon>Eukaryota</taxon>
        <taxon>Metazoa</taxon>
        <taxon>Chordata</taxon>
        <taxon>Craniata</taxon>
        <taxon>Vertebrata</taxon>
        <taxon>Euteleostomi</taxon>
        <taxon>Actinopterygii</taxon>
        <taxon>Neopterygii</taxon>
        <taxon>Teleostei</taxon>
        <taxon>Anguilliformes</taxon>
        <taxon>Anguillidae</taxon>
        <taxon>Anguilla</taxon>
    </lineage>
</organism>
<dbReference type="EMBL" id="GBXM01097747">
    <property type="protein sequence ID" value="JAH10830.1"/>
    <property type="molecule type" value="Transcribed_RNA"/>
</dbReference>
<dbReference type="AlphaFoldDB" id="A0A0E9Q3C9"/>
<reference evidence="1" key="2">
    <citation type="journal article" date="2015" name="Fish Shellfish Immunol.">
        <title>Early steps in the European eel (Anguilla anguilla)-Vibrio vulnificus interaction in the gills: Role of the RtxA13 toxin.</title>
        <authorList>
            <person name="Callol A."/>
            <person name="Pajuelo D."/>
            <person name="Ebbesson L."/>
            <person name="Teles M."/>
            <person name="MacKenzie S."/>
            <person name="Amaro C."/>
        </authorList>
    </citation>
    <scope>NUCLEOTIDE SEQUENCE</scope>
</reference>
<reference evidence="1" key="1">
    <citation type="submission" date="2014-11" db="EMBL/GenBank/DDBJ databases">
        <authorList>
            <person name="Amaro Gonzalez C."/>
        </authorList>
    </citation>
    <scope>NUCLEOTIDE SEQUENCE</scope>
</reference>
<accession>A0A0E9Q3C9</accession>
<name>A0A0E9Q3C9_ANGAN</name>
<proteinExistence type="predicted"/>
<evidence type="ECO:0000313" key="1">
    <source>
        <dbReference type="EMBL" id="JAH10830.1"/>
    </source>
</evidence>
<protein>
    <submittedName>
        <fullName evidence="1">Uncharacterized protein</fullName>
    </submittedName>
</protein>
<sequence>MLFHLNVRIFQIKVNIPKMTEKLFGKC</sequence>